<keyword evidence="5 8" id="KW-1133">Transmembrane helix</keyword>
<evidence type="ECO:0000313" key="9">
    <source>
        <dbReference type="EMBL" id="KAG5178208.1"/>
    </source>
</evidence>
<feature type="transmembrane region" description="Helical" evidence="8">
    <location>
        <begin position="360"/>
        <end position="378"/>
    </location>
</feature>
<evidence type="ECO:0000256" key="6">
    <source>
        <dbReference type="ARBA" id="ARBA00023136"/>
    </source>
</evidence>
<dbReference type="GO" id="GO:0015254">
    <property type="term" value="F:glycerol channel activity"/>
    <property type="evidence" value="ECO:0007669"/>
    <property type="project" value="TreeGrafter"/>
</dbReference>
<dbReference type="Pfam" id="PF00230">
    <property type="entry name" value="MIP"/>
    <property type="match status" value="1"/>
</dbReference>
<keyword evidence="4 8" id="KW-0812">Transmembrane</keyword>
<comment type="subcellular location">
    <subcellularLocation>
        <location evidence="1">Membrane</location>
        <topology evidence="1">Multi-pass membrane protein</topology>
    </subcellularLocation>
</comment>
<evidence type="ECO:0000256" key="7">
    <source>
        <dbReference type="SAM" id="MobiDB-lite"/>
    </source>
</evidence>
<dbReference type="InterPro" id="IPR050363">
    <property type="entry name" value="MIP/Aquaporin"/>
</dbReference>
<keyword evidence="10" id="KW-1185">Reference proteome</keyword>
<feature type="transmembrane region" description="Helical" evidence="8">
    <location>
        <begin position="638"/>
        <end position="659"/>
    </location>
</feature>
<dbReference type="PANTHER" id="PTHR43829:SF9">
    <property type="entry name" value="AQUAPORIN-9"/>
    <property type="match status" value="1"/>
</dbReference>
<dbReference type="AlphaFoldDB" id="A0A836CAS3"/>
<organism evidence="9 10">
    <name type="scientific">Tribonema minus</name>
    <dbReference type="NCBI Taxonomy" id="303371"/>
    <lineage>
        <taxon>Eukaryota</taxon>
        <taxon>Sar</taxon>
        <taxon>Stramenopiles</taxon>
        <taxon>Ochrophyta</taxon>
        <taxon>PX clade</taxon>
        <taxon>Xanthophyceae</taxon>
        <taxon>Tribonematales</taxon>
        <taxon>Tribonemataceae</taxon>
        <taxon>Tribonema</taxon>
    </lineage>
</organism>
<evidence type="ECO:0000256" key="2">
    <source>
        <dbReference type="ARBA" id="ARBA00006175"/>
    </source>
</evidence>
<dbReference type="GO" id="GO:0015250">
    <property type="term" value="F:water channel activity"/>
    <property type="evidence" value="ECO:0007669"/>
    <property type="project" value="TreeGrafter"/>
</dbReference>
<feature type="region of interest" description="Disordered" evidence="7">
    <location>
        <begin position="23"/>
        <end position="98"/>
    </location>
</feature>
<dbReference type="InterPro" id="IPR000425">
    <property type="entry name" value="MIP"/>
</dbReference>
<comment type="similarity">
    <text evidence="2">Belongs to the MIP/aquaporin (TC 1.A.8) family.</text>
</comment>
<evidence type="ECO:0000313" key="10">
    <source>
        <dbReference type="Proteomes" id="UP000664859"/>
    </source>
</evidence>
<sequence>MLLFHVRTVGLTTITLQNSTCKALRSVPPGQPDYEPESSVDDPENDDGDDAAAPDPLAEAVDGADAEDAGDDENSNDAEEGGDEDAEAPLPPPPLDLHVDSFAMATIEEILTGLHDCATSGLERLTGEAADCTERLKSLETLQAHARRTSQGSAGKEREIARYQVRLSAVEIEQLTNARADFELRAEQPRTVLAAITRARARAQLLRDTTDAIDVERRLRAFAKDEMPAMLASPVGRAHLRKKGESRVNDINGGGSADSIAEGPAVVRPLNPRDYSTAKDLGLVNPMSRVAGECGGTLDGLHAALVESGIDPRAYSTALAKAAQKANKEWVAEMFAMTIFICIGTGVITNKVLPRTKGSSYGFGFIALAFGLALNGIVSWKEALLLMLADFVGSFLGALLNYTIYLAHFSVVPTPPEPPSWTDPYVRPQDTQRMHSAFVSFDGNALGANRPRAVLRTQQPKHVGSGMLGDSVSVGESYMRPAFGVGSAQSGKVLTSLNDSFSSHSQEANDDGHDHHRKAWANQLRSKVVSVLTSSVQLHIESGEITQAAESVAKSAGLAGSNDASQPLLSAAEKEAQLAYEGALVHDQNCKLSAFCGRPAIYMRPLNFLNETIGAFILSWCALMIREQNMLQPEPSPAYLQLSLSFNLSCLIIAIILGIGGQSGPALNCARDFSPRLAHWLLPVPNKGPTEWHYVPVPFFGSLLGGFLGSIAFSLCRRMNEYPSWYEGPPPGTWGGHWDCAGIC</sequence>
<feature type="transmembrane region" description="Helical" evidence="8">
    <location>
        <begin position="692"/>
        <end position="716"/>
    </location>
</feature>
<evidence type="ECO:0000256" key="8">
    <source>
        <dbReference type="SAM" id="Phobius"/>
    </source>
</evidence>
<name>A0A836CAS3_9STRA</name>
<accession>A0A836CAS3</accession>
<dbReference type="EMBL" id="JAFCMP010000517">
    <property type="protein sequence ID" value="KAG5178208.1"/>
    <property type="molecule type" value="Genomic_DNA"/>
</dbReference>
<keyword evidence="6 8" id="KW-0472">Membrane</keyword>
<dbReference type="PANTHER" id="PTHR43829">
    <property type="entry name" value="AQUAPORIN OR AQUAGLYCEROPORIN RELATED"/>
    <property type="match status" value="1"/>
</dbReference>
<dbReference type="Gene3D" id="1.20.1080.10">
    <property type="entry name" value="Glycerol uptake facilitator protein"/>
    <property type="match status" value="2"/>
</dbReference>
<feature type="transmembrane region" description="Helical" evidence="8">
    <location>
        <begin position="330"/>
        <end position="348"/>
    </location>
</feature>
<feature type="transmembrane region" description="Helical" evidence="8">
    <location>
        <begin position="385"/>
        <end position="407"/>
    </location>
</feature>
<dbReference type="InterPro" id="IPR023271">
    <property type="entry name" value="Aquaporin-like"/>
</dbReference>
<feature type="compositionally biased region" description="Acidic residues" evidence="7">
    <location>
        <begin position="62"/>
        <end position="87"/>
    </location>
</feature>
<evidence type="ECO:0000256" key="4">
    <source>
        <dbReference type="ARBA" id="ARBA00022692"/>
    </source>
</evidence>
<dbReference type="OrthoDB" id="3222at2759"/>
<dbReference type="GO" id="GO:0005886">
    <property type="term" value="C:plasma membrane"/>
    <property type="evidence" value="ECO:0007669"/>
    <property type="project" value="TreeGrafter"/>
</dbReference>
<dbReference type="SUPFAM" id="SSF81338">
    <property type="entry name" value="Aquaporin-like"/>
    <property type="match status" value="2"/>
</dbReference>
<protein>
    <submittedName>
        <fullName evidence="9">Uncharacterized protein</fullName>
    </submittedName>
</protein>
<evidence type="ECO:0000256" key="3">
    <source>
        <dbReference type="ARBA" id="ARBA00022448"/>
    </source>
</evidence>
<gene>
    <name evidence="9" type="ORF">JKP88DRAFT_248293</name>
</gene>
<comment type="caution">
    <text evidence="9">The sequence shown here is derived from an EMBL/GenBank/DDBJ whole genome shotgun (WGS) entry which is preliminary data.</text>
</comment>
<evidence type="ECO:0000256" key="1">
    <source>
        <dbReference type="ARBA" id="ARBA00004141"/>
    </source>
</evidence>
<keyword evidence="3" id="KW-0813">Transport</keyword>
<feature type="compositionally biased region" description="Acidic residues" evidence="7">
    <location>
        <begin position="34"/>
        <end position="52"/>
    </location>
</feature>
<dbReference type="Proteomes" id="UP000664859">
    <property type="component" value="Unassembled WGS sequence"/>
</dbReference>
<proteinExistence type="inferred from homology"/>
<reference evidence="9" key="1">
    <citation type="submission" date="2021-02" db="EMBL/GenBank/DDBJ databases">
        <title>First Annotated Genome of the Yellow-green Alga Tribonema minus.</title>
        <authorList>
            <person name="Mahan K.M."/>
        </authorList>
    </citation>
    <scope>NUCLEOTIDE SEQUENCE</scope>
    <source>
        <strain evidence="9">UTEX B ZZ1240</strain>
    </source>
</reference>
<evidence type="ECO:0000256" key="5">
    <source>
        <dbReference type="ARBA" id="ARBA00022989"/>
    </source>
</evidence>